<proteinExistence type="predicted"/>
<dbReference type="CDD" id="cd04301">
    <property type="entry name" value="NAT_SF"/>
    <property type="match status" value="1"/>
</dbReference>
<dbReference type="Pfam" id="PF18014">
    <property type="entry name" value="Acetyltransf_18"/>
    <property type="match status" value="1"/>
</dbReference>
<dbReference type="GO" id="GO:0016746">
    <property type="term" value="F:acyltransferase activity"/>
    <property type="evidence" value="ECO:0007669"/>
    <property type="project" value="UniProtKB-KW"/>
</dbReference>
<keyword evidence="2" id="KW-0012">Acyltransferase</keyword>
<keyword evidence="3" id="KW-1185">Reference proteome</keyword>
<dbReference type="Gene3D" id="3.40.630.30">
    <property type="match status" value="1"/>
</dbReference>
<evidence type="ECO:0000259" key="1">
    <source>
        <dbReference type="PROSITE" id="PS51186"/>
    </source>
</evidence>
<keyword evidence="2" id="KW-0808">Transferase</keyword>
<dbReference type="EMBL" id="JAYGHX010000001">
    <property type="protein sequence ID" value="MEA5390144.1"/>
    <property type="molecule type" value="Genomic_DNA"/>
</dbReference>
<reference evidence="2 3" key="1">
    <citation type="submission" date="2023-12" db="EMBL/GenBank/DDBJ databases">
        <title>Baltic Sea Cyanobacteria.</title>
        <authorList>
            <person name="Delbaje E."/>
            <person name="Fewer D.P."/>
            <person name="Shishido T.K."/>
        </authorList>
    </citation>
    <scope>NUCLEOTIDE SEQUENCE [LARGE SCALE GENOMIC DNA]</scope>
    <source>
        <strain evidence="2 3">UHCC 0139</strain>
    </source>
</reference>
<name>A0ABU5RQY6_9CYAN</name>
<dbReference type="PANTHER" id="PTHR47237">
    <property type="entry name" value="SLL0310 PROTEIN"/>
    <property type="match status" value="1"/>
</dbReference>
<sequence length="301" mass="32075">MNTPDRSRPSPLTIRPLQSADIPTITGWARQEGFAPGVGDVAIYRQTDRQGLWVGWLGDEPVGCIAGVRYNASYGFIGLFLVVPAQRGRGYGVQLWKQALDHLADVPCVGLEAAPDRIDDYAGWGFAPASPTTRWQRLHAGEKPAPLTAAPEPPWCLLEGGAIPATAVQRFDAEREPSPRPHFLRQWLRHPAGTVLALVDRAGACHGFGRVRPCLLADGDGWRLGPLVADSPAAARALLEGLLQRHPGTVLIDAPGANAAAAPLLASLGFSPASRTLRMYRGVPPAVSLADVYGLACLELG</sequence>
<feature type="domain" description="N-acetyltransferase" evidence="1">
    <location>
        <begin position="12"/>
        <end position="148"/>
    </location>
</feature>
<dbReference type="InterPro" id="IPR052729">
    <property type="entry name" value="Acyl/Acetyltrans_Enzymes"/>
</dbReference>
<accession>A0ABU5RQY6</accession>
<organism evidence="2 3">
    <name type="scientific">Cyanobium gracile UHCC 0139</name>
    <dbReference type="NCBI Taxonomy" id="3110308"/>
    <lineage>
        <taxon>Bacteria</taxon>
        <taxon>Bacillati</taxon>
        <taxon>Cyanobacteriota</taxon>
        <taxon>Cyanophyceae</taxon>
        <taxon>Synechococcales</taxon>
        <taxon>Prochlorococcaceae</taxon>
        <taxon>Cyanobium</taxon>
    </lineage>
</organism>
<dbReference type="InterPro" id="IPR000182">
    <property type="entry name" value="GNAT_dom"/>
</dbReference>
<dbReference type="RefSeq" id="WP_323304257.1">
    <property type="nucleotide sequence ID" value="NZ_JAYGHX010000001.1"/>
</dbReference>
<evidence type="ECO:0000313" key="3">
    <source>
        <dbReference type="Proteomes" id="UP001304461"/>
    </source>
</evidence>
<protein>
    <submittedName>
        <fullName evidence="2">GNAT family N-acetyltransferase</fullName>
        <ecNumber evidence="2">2.3.1.-</ecNumber>
    </submittedName>
</protein>
<dbReference type="Pfam" id="PF00583">
    <property type="entry name" value="Acetyltransf_1"/>
    <property type="match status" value="1"/>
</dbReference>
<dbReference type="EC" id="2.3.1.-" evidence="2"/>
<dbReference type="InterPro" id="IPR016181">
    <property type="entry name" value="Acyl_CoA_acyltransferase"/>
</dbReference>
<dbReference type="Proteomes" id="UP001304461">
    <property type="component" value="Unassembled WGS sequence"/>
</dbReference>
<gene>
    <name evidence="2" type="ORF">VB738_02605</name>
</gene>
<dbReference type="SUPFAM" id="SSF55729">
    <property type="entry name" value="Acyl-CoA N-acyltransferases (Nat)"/>
    <property type="match status" value="1"/>
</dbReference>
<evidence type="ECO:0000313" key="2">
    <source>
        <dbReference type="EMBL" id="MEA5390144.1"/>
    </source>
</evidence>
<dbReference type="InterPro" id="IPR041496">
    <property type="entry name" value="YitH/HolE_GNAT"/>
</dbReference>
<dbReference type="PANTHER" id="PTHR47237:SF1">
    <property type="entry name" value="SLL0310 PROTEIN"/>
    <property type="match status" value="1"/>
</dbReference>
<comment type="caution">
    <text evidence="2">The sequence shown here is derived from an EMBL/GenBank/DDBJ whole genome shotgun (WGS) entry which is preliminary data.</text>
</comment>
<dbReference type="PROSITE" id="PS51186">
    <property type="entry name" value="GNAT"/>
    <property type="match status" value="1"/>
</dbReference>
<dbReference type="Gene3D" id="3.40.630.90">
    <property type="match status" value="1"/>
</dbReference>